<proteinExistence type="predicted"/>
<gene>
    <name evidence="2" type="ORF">GCM10010913_39610</name>
</gene>
<dbReference type="Gene3D" id="3.60.60.10">
    <property type="entry name" value="Penicillin V Acylase, Chain A"/>
    <property type="match status" value="1"/>
</dbReference>
<dbReference type="EMBL" id="BMIW01000037">
    <property type="protein sequence ID" value="GGG13873.1"/>
    <property type="molecule type" value="Genomic_DNA"/>
</dbReference>
<dbReference type="InterPro" id="IPR029055">
    <property type="entry name" value="Ntn_hydrolases_N"/>
</dbReference>
<protein>
    <recommendedName>
        <fullName evidence="1">Peptidase C45 hydrolase domain-containing protein</fullName>
    </recommendedName>
</protein>
<comment type="caution">
    <text evidence="2">The sequence shown here is derived from an EMBL/GenBank/DDBJ whole genome shotgun (WGS) entry which is preliminary data.</text>
</comment>
<sequence>MSLYVNEQQLSLGTDSFMTVRHLTLKGSNYEIGQHLAAMAQTRYNIHIPSKPQQALPNRCQRKYILDHYPLYYERMRGMAKALNIHLEDDDYNLNELMYRVDPFGCSAVYYPPSKTETGHGMLSRNFDYWLLALDGQEASPDNPAMLSEPYIIELYPDEGYASLCTTNYDLAGAVLDGINEKGLVVAVFSDDESKINYPPEPCTTHRVGLHELQIMRYLLDTCATVEEAKAALLSHKIYYGFHPLHYMIADRSGNSFVFEYSYTTNRCYIIDAETEPLPITNFLLHRYSADDTLPDSDMYNRYNVLKEKLTAHSPKLFSYESIRDINSLVYVKPCNDYPVRTLWHSIYNTHDVSMSINFYIKDVPGGCKRSSEFQFQLEVR</sequence>
<feature type="domain" description="Peptidase C45 hydrolase" evidence="1">
    <location>
        <begin position="144"/>
        <end position="357"/>
    </location>
</feature>
<reference evidence="3" key="1">
    <citation type="journal article" date="2019" name="Int. J. Syst. Evol. Microbiol.">
        <title>The Global Catalogue of Microorganisms (GCM) 10K type strain sequencing project: providing services to taxonomists for standard genome sequencing and annotation.</title>
        <authorList>
            <consortium name="The Broad Institute Genomics Platform"/>
            <consortium name="The Broad Institute Genome Sequencing Center for Infectious Disease"/>
            <person name="Wu L."/>
            <person name="Ma J."/>
        </authorList>
    </citation>
    <scope>NUCLEOTIDE SEQUENCE [LARGE SCALE GENOMIC DNA]</scope>
    <source>
        <strain evidence="3">CGMCC 1.15420</strain>
    </source>
</reference>
<dbReference type="Pfam" id="PF03417">
    <property type="entry name" value="AAT"/>
    <property type="match status" value="1"/>
</dbReference>
<dbReference type="InterPro" id="IPR047794">
    <property type="entry name" value="C45_proenzyme-like"/>
</dbReference>
<dbReference type="InterPro" id="IPR005079">
    <property type="entry name" value="Peptidase_C45_hydrolase"/>
</dbReference>
<evidence type="ECO:0000313" key="3">
    <source>
        <dbReference type="Proteomes" id="UP000608420"/>
    </source>
</evidence>
<keyword evidence="3" id="KW-1185">Reference proteome</keyword>
<evidence type="ECO:0000259" key="1">
    <source>
        <dbReference type="Pfam" id="PF03417"/>
    </source>
</evidence>
<dbReference type="SUPFAM" id="SSF56235">
    <property type="entry name" value="N-terminal nucleophile aminohydrolases (Ntn hydrolases)"/>
    <property type="match status" value="1"/>
</dbReference>
<dbReference type="Proteomes" id="UP000608420">
    <property type="component" value="Unassembled WGS sequence"/>
</dbReference>
<dbReference type="NCBIfam" id="NF040521">
    <property type="entry name" value="C45_proenzyme"/>
    <property type="match status" value="1"/>
</dbReference>
<dbReference type="PANTHER" id="PTHR35527">
    <property type="entry name" value="CHOLOYLGLYCINE HYDROLASE"/>
    <property type="match status" value="1"/>
</dbReference>
<name>A0ABQ1W4F6_9BACL</name>
<dbReference type="PANTHER" id="PTHR35527:SF2">
    <property type="entry name" value="HYDROLASE"/>
    <property type="match status" value="1"/>
</dbReference>
<accession>A0ABQ1W4F6</accession>
<organism evidence="2 3">
    <name type="scientific">Paenibacillus aceti</name>
    <dbReference type="NCBI Taxonomy" id="1820010"/>
    <lineage>
        <taxon>Bacteria</taxon>
        <taxon>Bacillati</taxon>
        <taxon>Bacillota</taxon>
        <taxon>Bacilli</taxon>
        <taxon>Bacillales</taxon>
        <taxon>Paenibacillaceae</taxon>
        <taxon>Paenibacillus</taxon>
    </lineage>
</organism>
<dbReference type="InterPro" id="IPR052193">
    <property type="entry name" value="Peptidase_C59"/>
</dbReference>
<dbReference type="RefSeq" id="WP_188831499.1">
    <property type="nucleotide sequence ID" value="NZ_BMIW01000037.1"/>
</dbReference>
<evidence type="ECO:0000313" key="2">
    <source>
        <dbReference type="EMBL" id="GGG13873.1"/>
    </source>
</evidence>